<dbReference type="InterPro" id="IPR009078">
    <property type="entry name" value="Ferritin-like_SF"/>
</dbReference>
<dbReference type="Proteomes" id="UP000037175">
    <property type="component" value="Unassembled WGS sequence"/>
</dbReference>
<proteinExistence type="predicted"/>
<dbReference type="Pfam" id="PF03232">
    <property type="entry name" value="COQ7"/>
    <property type="match status" value="1"/>
</dbReference>
<dbReference type="RefSeq" id="WP_013119732.1">
    <property type="nucleotide sequence ID" value="NZ_LGTE01000017.1"/>
</dbReference>
<comment type="subcellular location">
    <subcellularLocation>
        <location evidence="1">Encapsulin nanocompartment</location>
    </subcellularLocation>
</comment>
<accession>A0A0L6W0G9</accession>
<feature type="region of interest" description="Disordered" evidence="3">
    <location>
        <begin position="141"/>
        <end position="173"/>
    </location>
</feature>
<dbReference type="EMBL" id="LGTE01000017">
    <property type="protein sequence ID" value="KNZ69077.1"/>
    <property type="molecule type" value="Genomic_DNA"/>
</dbReference>
<sequence length="173" mass="19998">MVMMGDPFVGNVPKKLSREELIQALRVDIAGELEAIMGYDAHAMATDDQRVKTILYSIRDEERQHVGELLRLMEILDSQEAQFLAKGRQEVEQLLNQKGQTRQPYQMQQGQQARQPAQSQQYQYSPYTLPGMQTGHIFQEQVQGQQTPQWNQAQHQNQNQNQNFNRHHGGTDH</sequence>
<protein>
    <submittedName>
        <fullName evidence="4">Uncharacterized protein</fullName>
    </submittedName>
</protein>
<feature type="compositionally biased region" description="Low complexity" evidence="3">
    <location>
        <begin position="99"/>
        <end position="121"/>
    </location>
</feature>
<evidence type="ECO:0000256" key="1">
    <source>
        <dbReference type="ARBA" id="ARBA00033738"/>
    </source>
</evidence>
<dbReference type="PANTHER" id="PTHR37165:SF1">
    <property type="entry name" value="TYPE 1 ENCAPSULIN SHELL PROTEIN"/>
    <property type="match status" value="1"/>
</dbReference>
<dbReference type="SUPFAM" id="SSF47240">
    <property type="entry name" value="Ferritin-like"/>
    <property type="match status" value="1"/>
</dbReference>
<keyword evidence="2" id="KW-1284">Encapsulin nanocompartment</keyword>
<dbReference type="Gene3D" id="6.10.140.1960">
    <property type="match status" value="1"/>
</dbReference>
<dbReference type="InterPro" id="IPR051429">
    <property type="entry name" value="Encapsulin_nc"/>
</dbReference>
<name>A0A0L6W0G9_9FIRM</name>
<evidence type="ECO:0000256" key="2">
    <source>
        <dbReference type="ARBA" id="ARBA00033787"/>
    </source>
</evidence>
<comment type="caution">
    <text evidence="4">The sequence shown here is derived from an EMBL/GenBank/DDBJ whole genome shotgun (WGS) entry which is preliminary data.</text>
</comment>
<feature type="compositionally biased region" description="Low complexity" evidence="3">
    <location>
        <begin position="145"/>
        <end position="164"/>
    </location>
</feature>
<evidence type="ECO:0000256" key="3">
    <source>
        <dbReference type="SAM" id="MobiDB-lite"/>
    </source>
</evidence>
<feature type="region of interest" description="Disordered" evidence="3">
    <location>
        <begin position="98"/>
        <end position="121"/>
    </location>
</feature>
<dbReference type="AlphaFoldDB" id="A0A0L6W0G9"/>
<dbReference type="GO" id="GO:0140737">
    <property type="term" value="C:encapsulin nanocompartment"/>
    <property type="evidence" value="ECO:0007669"/>
    <property type="project" value="UniProtKB-SubCell"/>
</dbReference>
<organism evidence="4 5">
    <name type="scientific">Thermincola ferriacetica</name>
    <dbReference type="NCBI Taxonomy" id="281456"/>
    <lineage>
        <taxon>Bacteria</taxon>
        <taxon>Bacillati</taxon>
        <taxon>Bacillota</taxon>
        <taxon>Clostridia</taxon>
        <taxon>Eubacteriales</taxon>
        <taxon>Thermincolaceae</taxon>
        <taxon>Thermincola</taxon>
    </lineage>
</organism>
<keyword evidence="5" id="KW-1185">Reference proteome</keyword>
<dbReference type="CDD" id="cd00657">
    <property type="entry name" value="Ferritin_like"/>
    <property type="match status" value="1"/>
</dbReference>
<reference evidence="5" key="1">
    <citation type="submission" date="2015-07" db="EMBL/GenBank/DDBJ databases">
        <title>Complete Genome of Thermincola ferriacetica strain Z-0001T.</title>
        <authorList>
            <person name="Lusk B."/>
            <person name="Badalamenti J.P."/>
            <person name="Parameswaran P."/>
            <person name="Bond D.R."/>
            <person name="Torres C.I."/>
        </authorList>
    </citation>
    <scope>NUCLEOTIDE SEQUENCE [LARGE SCALE GENOMIC DNA]</scope>
    <source>
        <strain evidence="5">Z-0001</strain>
    </source>
</reference>
<evidence type="ECO:0000313" key="4">
    <source>
        <dbReference type="EMBL" id="KNZ69077.1"/>
    </source>
</evidence>
<evidence type="ECO:0000313" key="5">
    <source>
        <dbReference type="Proteomes" id="UP000037175"/>
    </source>
</evidence>
<gene>
    <name evidence="4" type="ORF">Tfer_2323</name>
</gene>
<dbReference type="PANTHER" id="PTHR37165">
    <property type="entry name" value="PEPTIDASE U56 FAMILY"/>
    <property type="match status" value="1"/>
</dbReference>